<dbReference type="Proteomes" id="UP000254889">
    <property type="component" value="Chromosome"/>
</dbReference>
<feature type="signal peptide" evidence="1">
    <location>
        <begin position="1"/>
        <end position="34"/>
    </location>
</feature>
<dbReference type="PANTHER" id="PTHR30535">
    <property type="entry name" value="VITAMIN B12-BINDING PROTEIN"/>
    <property type="match status" value="1"/>
</dbReference>
<keyword evidence="1" id="KW-0732">Signal</keyword>
<dbReference type="SUPFAM" id="SSF53807">
    <property type="entry name" value="Helical backbone' metal receptor"/>
    <property type="match status" value="1"/>
</dbReference>
<feature type="chain" id="PRO_5016716636" evidence="1">
    <location>
        <begin position="35"/>
        <end position="370"/>
    </location>
</feature>
<proteinExistence type="predicted"/>
<feature type="domain" description="Fe/B12 periplasmic-binding" evidence="2">
    <location>
        <begin position="53"/>
        <end position="323"/>
    </location>
</feature>
<dbReference type="Gene3D" id="1.20.58.2180">
    <property type="match status" value="1"/>
</dbReference>
<organism evidence="3 4">
    <name type="scientific">Pseudolabrys taiwanensis</name>
    <dbReference type="NCBI Taxonomy" id="331696"/>
    <lineage>
        <taxon>Bacteria</taxon>
        <taxon>Pseudomonadati</taxon>
        <taxon>Pseudomonadota</taxon>
        <taxon>Alphaproteobacteria</taxon>
        <taxon>Hyphomicrobiales</taxon>
        <taxon>Xanthobacteraceae</taxon>
        <taxon>Pseudolabrys</taxon>
    </lineage>
</organism>
<dbReference type="OrthoDB" id="9775594at2"/>
<accession>A0A346A141</accession>
<gene>
    <name evidence="3" type="ORF">DW352_21600</name>
</gene>
<dbReference type="Pfam" id="PF01497">
    <property type="entry name" value="Peripla_BP_2"/>
    <property type="match status" value="1"/>
</dbReference>
<keyword evidence="4" id="KW-1185">Reference proteome</keyword>
<dbReference type="EMBL" id="CP031417">
    <property type="protein sequence ID" value="AXK82888.1"/>
    <property type="molecule type" value="Genomic_DNA"/>
</dbReference>
<reference evidence="3 4" key="1">
    <citation type="submission" date="2018-07" db="EMBL/GenBank/DDBJ databases">
        <authorList>
            <person name="Quirk P.G."/>
            <person name="Krulwich T.A."/>
        </authorList>
    </citation>
    <scope>NUCLEOTIDE SEQUENCE [LARGE SCALE GENOMIC DNA]</scope>
    <source>
        <strain evidence="3 4">CC-BB4</strain>
    </source>
</reference>
<name>A0A346A141_9HYPH</name>
<dbReference type="PROSITE" id="PS50983">
    <property type="entry name" value="FE_B12_PBP"/>
    <property type="match status" value="1"/>
</dbReference>
<dbReference type="InterPro" id="IPR050902">
    <property type="entry name" value="ABC_Transporter_SBP"/>
</dbReference>
<evidence type="ECO:0000313" key="4">
    <source>
        <dbReference type="Proteomes" id="UP000254889"/>
    </source>
</evidence>
<evidence type="ECO:0000256" key="1">
    <source>
        <dbReference type="SAM" id="SignalP"/>
    </source>
</evidence>
<dbReference type="AlphaFoldDB" id="A0A346A141"/>
<dbReference type="PANTHER" id="PTHR30535:SF34">
    <property type="entry name" value="MOLYBDATE-BINDING PROTEIN MOLA"/>
    <property type="match status" value="1"/>
</dbReference>
<sequence length="370" mass="41250">MFLLAPFRNARPTAVAAHVLATAAVIVGASAAHAGEITDQRGRTFTLDKPPHRLIFMPIPAPSTFITIDGDAKKIVGMNSYSATAMRDGIMGKIFPGLSHIKTDVVMNTSDPSSFAPNIESVLALQPDLIFQWATAADNIDALDRLGIPTIGLRVSTNDDFVRYVAIMGQVAGKEQRAATLLQRQNAERERLKKEFGALKPEERPRVLYFNRATNMLRVSGKGTFNDYYIALAGGRNVAGDTSSMSTVTIEQVLTWDPQVILLGNFDDATPADIYADPRWQSIEAVRNRRVYRMPLGGYRWDPPSQESALTWAWLAGLLHPQRDHTDLRAAMRDWYTFLYAHTLTDDEIDAILFMEQNRASAGYERYSRR</sequence>
<dbReference type="Gene3D" id="3.40.50.1980">
    <property type="entry name" value="Nitrogenase molybdenum iron protein domain"/>
    <property type="match status" value="2"/>
</dbReference>
<evidence type="ECO:0000259" key="2">
    <source>
        <dbReference type="PROSITE" id="PS50983"/>
    </source>
</evidence>
<dbReference type="InterPro" id="IPR002491">
    <property type="entry name" value="ABC_transptr_periplasmic_BD"/>
</dbReference>
<dbReference type="RefSeq" id="WP_115693267.1">
    <property type="nucleotide sequence ID" value="NZ_CP031417.1"/>
</dbReference>
<dbReference type="KEGG" id="ptaw:DW352_21600"/>
<protein>
    <submittedName>
        <fullName evidence="3">Iron ABC transporter substrate-binding protein</fullName>
    </submittedName>
</protein>
<evidence type="ECO:0000313" key="3">
    <source>
        <dbReference type="EMBL" id="AXK82888.1"/>
    </source>
</evidence>
<dbReference type="GO" id="GO:0071281">
    <property type="term" value="P:cellular response to iron ion"/>
    <property type="evidence" value="ECO:0007669"/>
    <property type="project" value="TreeGrafter"/>
</dbReference>